<dbReference type="GO" id="GO:0000981">
    <property type="term" value="F:DNA-binding transcription factor activity, RNA polymerase II-specific"/>
    <property type="evidence" value="ECO:0007669"/>
    <property type="project" value="TreeGrafter"/>
</dbReference>
<evidence type="ECO:0000256" key="4">
    <source>
        <dbReference type="ARBA" id="ARBA00022833"/>
    </source>
</evidence>
<dbReference type="EnsemblMetazoa" id="SCAU009091-RH">
    <property type="protein sequence ID" value="SCAU009091-PH"/>
    <property type="gene ID" value="SCAU009091"/>
</dbReference>
<keyword evidence="4" id="KW-0862">Zinc</keyword>
<dbReference type="InterPro" id="IPR013087">
    <property type="entry name" value="Znf_C2H2_type"/>
</dbReference>
<dbReference type="SUPFAM" id="SSF57667">
    <property type="entry name" value="beta-beta-alpha zinc fingers"/>
    <property type="match status" value="3"/>
</dbReference>
<evidence type="ECO:0000313" key="7">
    <source>
        <dbReference type="EnsemblMetazoa" id="SCAU009091-PH"/>
    </source>
</evidence>
<organism evidence="7 8">
    <name type="scientific">Stomoxys calcitrans</name>
    <name type="common">Stable fly</name>
    <name type="synonym">Conops calcitrans</name>
    <dbReference type="NCBI Taxonomy" id="35570"/>
    <lineage>
        <taxon>Eukaryota</taxon>
        <taxon>Metazoa</taxon>
        <taxon>Ecdysozoa</taxon>
        <taxon>Arthropoda</taxon>
        <taxon>Hexapoda</taxon>
        <taxon>Insecta</taxon>
        <taxon>Pterygota</taxon>
        <taxon>Neoptera</taxon>
        <taxon>Endopterygota</taxon>
        <taxon>Diptera</taxon>
        <taxon>Brachycera</taxon>
        <taxon>Muscomorpha</taxon>
        <taxon>Muscoidea</taxon>
        <taxon>Muscidae</taxon>
        <taxon>Stomoxys</taxon>
    </lineage>
</organism>
<proteinExistence type="predicted"/>
<evidence type="ECO:0000256" key="5">
    <source>
        <dbReference type="PROSITE-ProRule" id="PRU00042"/>
    </source>
</evidence>
<dbReference type="Proteomes" id="UP000095300">
    <property type="component" value="Unassembled WGS sequence"/>
</dbReference>
<dbReference type="Gene3D" id="3.40.1800.20">
    <property type="match status" value="1"/>
</dbReference>
<reference evidence="7" key="1">
    <citation type="submission" date="2020-05" db="UniProtKB">
        <authorList>
            <consortium name="EnsemblMetazoa"/>
        </authorList>
    </citation>
    <scope>IDENTIFICATION</scope>
    <source>
        <strain evidence="7">USDA</strain>
    </source>
</reference>
<dbReference type="GO" id="GO:0008270">
    <property type="term" value="F:zinc ion binding"/>
    <property type="evidence" value="ECO:0007669"/>
    <property type="project" value="UniProtKB-KW"/>
</dbReference>
<evidence type="ECO:0000256" key="3">
    <source>
        <dbReference type="ARBA" id="ARBA00022771"/>
    </source>
</evidence>
<dbReference type="OrthoDB" id="10645427at2759"/>
<dbReference type="PANTHER" id="PTHR24379:SF127">
    <property type="entry name" value="BLOODY FINGERS-RELATED"/>
    <property type="match status" value="1"/>
</dbReference>
<evidence type="ECO:0000313" key="8">
    <source>
        <dbReference type="Proteomes" id="UP000095300"/>
    </source>
</evidence>
<dbReference type="Pfam" id="PF00096">
    <property type="entry name" value="zf-C2H2"/>
    <property type="match status" value="3"/>
</dbReference>
<feature type="domain" description="C2H2-type" evidence="6">
    <location>
        <begin position="461"/>
        <end position="489"/>
    </location>
</feature>
<dbReference type="SMART" id="SM00355">
    <property type="entry name" value="ZnF_C2H2"/>
    <property type="match status" value="7"/>
</dbReference>
<dbReference type="SUPFAM" id="SSF57716">
    <property type="entry name" value="Glucocorticoid receptor-like (DNA-binding domain)"/>
    <property type="match status" value="1"/>
</dbReference>
<dbReference type="GO" id="GO:0000977">
    <property type="term" value="F:RNA polymerase II transcription regulatory region sequence-specific DNA binding"/>
    <property type="evidence" value="ECO:0007669"/>
    <property type="project" value="TreeGrafter"/>
</dbReference>
<dbReference type="SMART" id="SM00868">
    <property type="entry name" value="zf-AD"/>
    <property type="match status" value="1"/>
</dbReference>
<keyword evidence="8" id="KW-1185">Reference proteome</keyword>
<keyword evidence="2" id="KW-0677">Repeat</keyword>
<feature type="domain" description="C2H2-type" evidence="6">
    <location>
        <begin position="332"/>
        <end position="360"/>
    </location>
</feature>
<protein>
    <recommendedName>
        <fullName evidence="6">C2H2-type domain-containing protein</fullName>
    </recommendedName>
</protein>
<feature type="domain" description="C2H2-type" evidence="6">
    <location>
        <begin position="363"/>
        <end position="386"/>
    </location>
</feature>
<dbReference type="InterPro" id="IPR036236">
    <property type="entry name" value="Znf_C2H2_sf"/>
</dbReference>
<feature type="domain" description="C2H2-type" evidence="6">
    <location>
        <begin position="404"/>
        <end position="427"/>
    </location>
</feature>
<dbReference type="VEuPathDB" id="VectorBase:SCAU009091"/>
<evidence type="ECO:0000256" key="1">
    <source>
        <dbReference type="ARBA" id="ARBA00022723"/>
    </source>
</evidence>
<evidence type="ECO:0000259" key="6">
    <source>
        <dbReference type="PROSITE" id="PS50157"/>
    </source>
</evidence>
<keyword evidence="1" id="KW-0479">Metal-binding</keyword>
<feature type="domain" description="C2H2-type" evidence="6">
    <location>
        <begin position="433"/>
        <end position="460"/>
    </location>
</feature>
<name>A0A1I8PL97_STOCA</name>
<gene>
    <name evidence="7" type="primary">106092620</name>
</gene>
<dbReference type="Pfam" id="PF07776">
    <property type="entry name" value="zf-AD"/>
    <property type="match status" value="1"/>
</dbReference>
<accession>A0A1I8PL97</accession>
<keyword evidence="3 5" id="KW-0863">Zinc-finger</keyword>
<dbReference type="AlphaFoldDB" id="A0A1I8PL97"/>
<dbReference type="GO" id="GO:0005634">
    <property type="term" value="C:nucleus"/>
    <property type="evidence" value="ECO:0007669"/>
    <property type="project" value="InterPro"/>
</dbReference>
<dbReference type="PANTHER" id="PTHR24379">
    <property type="entry name" value="KRAB AND ZINC FINGER DOMAIN-CONTAINING"/>
    <property type="match status" value="1"/>
</dbReference>
<dbReference type="Gene3D" id="3.30.160.60">
    <property type="entry name" value="Classic Zinc Finger"/>
    <property type="match status" value="3"/>
</dbReference>
<dbReference type="PROSITE" id="PS00028">
    <property type="entry name" value="ZINC_FINGER_C2H2_1"/>
    <property type="match status" value="4"/>
</dbReference>
<evidence type="ECO:0000256" key="2">
    <source>
        <dbReference type="ARBA" id="ARBA00022737"/>
    </source>
</evidence>
<dbReference type="PROSITE" id="PS50157">
    <property type="entry name" value="ZINC_FINGER_C2H2_2"/>
    <property type="match status" value="5"/>
</dbReference>
<dbReference type="InterPro" id="IPR012934">
    <property type="entry name" value="Znf_AD"/>
</dbReference>
<sequence>MTQSILCRLCVEQCQEYENLYDENGFGTEFYEITFKYFHPKTINLEKCRNLTGICQRCWRQIWDFHNFENMVANAQKRLCDDGTIGATKTEAPDFTESMPKADGPNDHMEGSFISLSEMAAFEADGATPLDALEVCSAALGEPDEDQSKSLKRPADEEIFKRGPAIKLEKEFEVVAVQEGYKYSSDEELPTTSNMDMDIPNFGEDASAVWLSDDSDPELDEDYMPMSRQRTDELFVNEDLDTEISLTGSDGRKTKETRQERNEELEVLLAKWMPVIKCDLCGETCNSWPNLQEHFRIYHPLECCYIPCCGRRLKEHWTIKEHMRYHNDPNVFKCKLCGKPSTTRCALKRHMDAQHPEFQKLIYDCKICGKAFSSESGLKYHCTTVHGDFCQPQRRVQADGSTLFICKDCGKAFQKLDTARQHIWYNHRFIDRYKCQICGNGYRHPRQFREHVASHTRKRLYACAYCPMKFTFLNSLQCHRKVKHPYKREMNSYIELDEDRN</sequence>